<dbReference type="GeneID" id="19143163"/>
<dbReference type="KEGG" id="bze:COCCADRAFT_105206"/>
<dbReference type="RefSeq" id="XP_007715754.1">
    <property type="nucleotide sequence ID" value="XM_007717564.1"/>
</dbReference>
<feature type="transmembrane region" description="Helical" evidence="1">
    <location>
        <begin position="127"/>
        <end position="145"/>
    </location>
</feature>
<keyword evidence="3" id="KW-1185">Reference proteome</keyword>
<feature type="transmembrane region" description="Helical" evidence="1">
    <location>
        <begin position="9"/>
        <end position="29"/>
    </location>
</feature>
<dbReference type="OrthoDB" id="5287717at2759"/>
<evidence type="ECO:0000256" key="1">
    <source>
        <dbReference type="SAM" id="Phobius"/>
    </source>
</evidence>
<sequence>MRRFYFRTIVGVLGPPMIMCYLVVIWQKYLVPIDPDSPVSFGPAGAKWIFYSWFVAGIIGLNLSLYGLAGAEAGMLMDPFWRVNNAMVLMLHADNTWSGPGGWGKAIKWVVRMRGTGHKQTRHPGRLWFILALPSMVVFVAWPLSGLCLEMTSGFVRGSPGSTPSVSGFVYSDFNGSPGGRSPSKEPQPDARVPGFGAVYTPQGFDRSKKNFLQQVPVVLPMDEGVEEIFLTAQGKTPIEGKAWGLLLHYECSIVDKLSDMRLLNQRRSSMDVWGSKDVRKEPQGKNNGLWDFKPEKWSLNIDAVIETAYETLLMPNTLPRENPCTYEDVLNENSPTGYCYYNTDSIAAQDNSKMDQKRIFEVLLWQGLIGPLSAIGVSCTSKSSVGTADINGVHSTFSNFIRTDTPIPTRRGECARSLGAETLACTLKLQENGWLRWFFDSVGAPLPIDSVQTNNPGFIELGFRENVQLAYLQASQLRQSLLKAFSSYAITLMYNDGRDFIAPDGSRLVKTNPNMTAFTAGTVITGNVMPAIIPIALFGFWAVNSSALCLVYGFRRRWSAMLDGHTVFRLGVELKDGYKAKFMKHSSLAEIEECSALHEIPGFVGDVQPKHRLGRIGLVEGEAADKDKYYE</sequence>
<dbReference type="eggNOG" id="ENOG502SHTJ">
    <property type="taxonomic scope" value="Eukaryota"/>
</dbReference>
<proteinExistence type="predicted"/>
<protein>
    <submittedName>
        <fullName evidence="2">Uncharacterized protein</fullName>
    </submittedName>
</protein>
<accession>W6XXD9</accession>
<reference evidence="2 3" key="1">
    <citation type="journal article" date="2013" name="PLoS Genet.">
        <title>Comparative genome structure, secondary metabolite, and effector coding capacity across Cochliobolus pathogens.</title>
        <authorList>
            <person name="Condon B.J."/>
            <person name="Leng Y."/>
            <person name="Wu D."/>
            <person name="Bushley K.E."/>
            <person name="Ohm R.A."/>
            <person name="Otillar R."/>
            <person name="Martin J."/>
            <person name="Schackwitz W."/>
            <person name="Grimwood J."/>
            <person name="MohdZainudin N."/>
            <person name="Xue C."/>
            <person name="Wang R."/>
            <person name="Manning V.A."/>
            <person name="Dhillon B."/>
            <person name="Tu Z.J."/>
            <person name="Steffenson B.J."/>
            <person name="Salamov A."/>
            <person name="Sun H."/>
            <person name="Lowry S."/>
            <person name="LaButti K."/>
            <person name="Han J."/>
            <person name="Copeland A."/>
            <person name="Lindquist E."/>
            <person name="Barry K."/>
            <person name="Schmutz J."/>
            <person name="Baker S.E."/>
            <person name="Ciuffetti L.M."/>
            <person name="Grigoriev I.V."/>
            <person name="Zhong S."/>
            <person name="Turgeon B.G."/>
        </authorList>
    </citation>
    <scope>NUCLEOTIDE SEQUENCE [LARGE SCALE GENOMIC DNA]</scope>
    <source>
        <strain evidence="2 3">26-R-13</strain>
    </source>
</reference>
<evidence type="ECO:0000313" key="2">
    <source>
        <dbReference type="EMBL" id="EUC29930.1"/>
    </source>
</evidence>
<feature type="transmembrane region" description="Helical" evidence="1">
    <location>
        <begin position="49"/>
        <end position="69"/>
    </location>
</feature>
<dbReference type="EMBL" id="KI964722">
    <property type="protein sequence ID" value="EUC29930.1"/>
    <property type="molecule type" value="Genomic_DNA"/>
</dbReference>
<feature type="transmembrane region" description="Helical" evidence="1">
    <location>
        <begin position="532"/>
        <end position="555"/>
    </location>
</feature>
<dbReference type="Proteomes" id="UP000053841">
    <property type="component" value="Unassembled WGS sequence"/>
</dbReference>
<gene>
    <name evidence="2" type="ORF">COCCADRAFT_105206</name>
</gene>
<name>W6XXD9_COCC2</name>
<dbReference type="AlphaFoldDB" id="W6XXD9"/>
<keyword evidence="1" id="KW-0812">Transmembrane</keyword>
<dbReference type="HOGENOM" id="CLU_024888_0_0_1"/>
<organism evidence="2 3">
    <name type="scientific">Cochliobolus carbonum (strain 26-R-13)</name>
    <name type="common">Maize leaf spot fungus</name>
    <name type="synonym">Bipolaris zeicola</name>
    <dbReference type="NCBI Taxonomy" id="930089"/>
    <lineage>
        <taxon>Eukaryota</taxon>
        <taxon>Fungi</taxon>
        <taxon>Dikarya</taxon>
        <taxon>Ascomycota</taxon>
        <taxon>Pezizomycotina</taxon>
        <taxon>Dothideomycetes</taxon>
        <taxon>Pleosporomycetidae</taxon>
        <taxon>Pleosporales</taxon>
        <taxon>Pleosporineae</taxon>
        <taxon>Pleosporaceae</taxon>
        <taxon>Bipolaris</taxon>
    </lineage>
</organism>
<keyword evidence="1" id="KW-1133">Transmembrane helix</keyword>
<evidence type="ECO:0000313" key="3">
    <source>
        <dbReference type="Proteomes" id="UP000053841"/>
    </source>
</evidence>
<keyword evidence="1" id="KW-0472">Membrane</keyword>